<evidence type="ECO:0000259" key="8">
    <source>
        <dbReference type="Pfam" id="PF00056"/>
    </source>
</evidence>
<evidence type="ECO:0000256" key="4">
    <source>
        <dbReference type="PIRSR" id="PIRSR000102-1"/>
    </source>
</evidence>
<reference evidence="10" key="1">
    <citation type="journal article" date="2013" name="Extremophiles">
        <title>Proteinivorax tanatarense gen. nov., sp. nov., an anaerobic, haloalkaliphilic, proteolytic bacterium isolated from a decaying algal bloom, and proposal of Proteinivoraceae fam. nov.</title>
        <authorList>
            <person name="Kevbrin V."/>
            <person name="Boltyanskaya Y."/>
            <person name="Zhilina T."/>
            <person name="Kolganova T."/>
            <person name="Lavrentjeva E."/>
            <person name="Kuznetsov B."/>
        </authorList>
    </citation>
    <scope>NUCLEOTIDE SEQUENCE</scope>
    <source>
        <strain evidence="10">Z-910T</strain>
    </source>
</reference>
<dbReference type="InterPro" id="IPR001236">
    <property type="entry name" value="Lactate/malate_DH_N"/>
</dbReference>
<dbReference type="InterPro" id="IPR036291">
    <property type="entry name" value="NAD(P)-bd_dom_sf"/>
</dbReference>
<dbReference type="GO" id="GO:0006089">
    <property type="term" value="P:lactate metabolic process"/>
    <property type="evidence" value="ECO:0007669"/>
    <property type="project" value="TreeGrafter"/>
</dbReference>
<dbReference type="AlphaFoldDB" id="A0AAU7VID4"/>
<feature type="binding site" evidence="6">
    <location>
        <begin position="7"/>
        <end position="12"/>
    </location>
    <ligand>
        <name>NAD(+)</name>
        <dbReference type="ChEBI" id="CHEBI:57540"/>
    </ligand>
</feature>
<comment type="similarity">
    <text evidence="1">Belongs to the LDH/MDH superfamily. LDH family.</text>
</comment>
<dbReference type="PANTHER" id="PTHR43128:SF16">
    <property type="entry name" value="L-LACTATE DEHYDROGENASE"/>
    <property type="match status" value="1"/>
</dbReference>
<evidence type="ECO:0000256" key="1">
    <source>
        <dbReference type="ARBA" id="ARBA00006054"/>
    </source>
</evidence>
<feature type="binding site" evidence="6">
    <location>
        <position position="32"/>
    </location>
    <ligand>
        <name>NAD(+)</name>
        <dbReference type="ChEBI" id="CHEBI:57540"/>
    </ligand>
</feature>
<dbReference type="RefSeq" id="WP_350342586.1">
    <property type="nucleotide sequence ID" value="NZ_CP158367.1"/>
</dbReference>
<organism evidence="10">
    <name type="scientific">Proteinivorax tanatarense</name>
    <dbReference type="NCBI Taxonomy" id="1260629"/>
    <lineage>
        <taxon>Bacteria</taxon>
        <taxon>Bacillati</taxon>
        <taxon>Bacillota</taxon>
        <taxon>Clostridia</taxon>
        <taxon>Eubacteriales</taxon>
        <taxon>Proteinivoracaceae</taxon>
        <taxon>Proteinivorax</taxon>
    </lineage>
</organism>
<dbReference type="InterPro" id="IPR018177">
    <property type="entry name" value="L-lactate_DH_AS"/>
</dbReference>
<dbReference type="SUPFAM" id="SSF51735">
    <property type="entry name" value="NAD(P)-binding Rossmann-fold domains"/>
    <property type="match status" value="1"/>
</dbReference>
<dbReference type="InterPro" id="IPR015955">
    <property type="entry name" value="Lactate_DH/Glyco_Ohase_4_C"/>
</dbReference>
<keyword evidence="2 7" id="KW-0560">Oxidoreductase</keyword>
<feature type="binding site" evidence="6">
    <location>
        <begin position="115"/>
        <end position="117"/>
    </location>
    <ligand>
        <name>NAD(+)</name>
        <dbReference type="ChEBI" id="CHEBI:57540"/>
    </ligand>
</feature>
<evidence type="ECO:0000256" key="6">
    <source>
        <dbReference type="PIRSR" id="PIRSR000102-3"/>
    </source>
</evidence>
<dbReference type="PRINTS" id="PR00086">
    <property type="entry name" value="LLDHDRGNASE"/>
</dbReference>
<evidence type="ECO:0000313" key="10">
    <source>
        <dbReference type="EMBL" id="XBX73824.1"/>
    </source>
</evidence>
<feature type="binding site" evidence="5">
    <location>
        <position position="85"/>
    </location>
    <ligand>
        <name>substrate</name>
    </ligand>
</feature>
<evidence type="ECO:0000256" key="5">
    <source>
        <dbReference type="PIRSR" id="PIRSR000102-2"/>
    </source>
</evidence>
<gene>
    <name evidence="10" type="ORF">PRVXT_001828</name>
</gene>
<dbReference type="Pfam" id="PF00056">
    <property type="entry name" value="Ldh_1_N"/>
    <property type="match status" value="1"/>
</dbReference>
<dbReference type="EMBL" id="CP158367">
    <property type="protein sequence ID" value="XBX73824.1"/>
    <property type="molecule type" value="Genomic_DNA"/>
</dbReference>
<reference evidence="10" key="2">
    <citation type="submission" date="2024-06" db="EMBL/GenBank/DDBJ databases">
        <authorList>
            <person name="Petrova K.O."/>
            <person name="Toshchakov S.V."/>
            <person name="Boltjanskaja Y.V."/>
            <person name="Kevbrin V."/>
        </authorList>
    </citation>
    <scope>NUCLEOTIDE SEQUENCE</scope>
    <source>
        <strain evidence="10">Z-910T</strain>
    </source>
</reference>
<feature type="active site" description="Proton acceptor" evidence="4">
    <location>
        <position position="172"/>
    </location>
</feature>
<dbReference type="Gene3D" id="3.40.50.720">
    <property type="entry name" value="NAD(P)-binding Rossmann-like Domain"/>
    <property type="match status" value="1"/>
</dbReference>
<evidence type="ECO:0000259" key="9">
    <source>
        <dbReference type="Pfam" id="PF02866"/>
    </source>
</evidence>
<evidence type="ECO:0000256" key="2">
    <source>
        <dbReference type="ARBA" id="ARBA00023002"/>
    </source>
</evidence>
<feature type="binding site" evidence="6">
    <location>
        <position position="92"/>
    </location>
    <ligand>
        <name>NAD(+)</name>
        <dbReference type="ChEBI" id="CHEBI:57540"/>
    </ligand>
</feature>
<protein>
    <submittedName>
        <fullName evidence="10">L-lactate dehydrogenase</fullName>
    </submittedName>
</protein>
<evidence type="ECO:0000256" key="7">
    <source>
        <dbReference type="RuleBase" id="RU003369"/>
    </source>
</evidence>
<feature type="binding site" evidence="5">
    <location>
        <position position="148"/>
    </location>
    <ligand>
        <name>substrate</name>
    </ligand>
</feature>
<dbReference type="Pfam" id="PF02866">
    <property type="entry name" value="Ldh_1_C"/>
    <property type="match status" value="1"/>
</dbReference>
<feature type="binding site" evidence="5">
    <location>
        <position position="117"/>
    </location>
    <ligand>
        <name>substrate</name>
    </ligand>
</feature>
<dbReference type="SUPFAM" id="SSF56327">
    <property type="entry name" value="LDH C-terminal domain-like"/>
    <property type="match status" value="1"/>
</dbReference>
<accession>A0AAU7VID4</accession>
<feature type="binding site" evidence="5">
    <location>
        <position position="79"/>
    </location>
    <ligand>
        <name>substrate</name>
    </ligand>
</feature>
<dbReference type="GO" id="GO:0004459">
    <property type="term" value="F:L-lactate dehydrogenase (NAD+) activity"/>
    <property type="evidence" value="ECO:0007669"/>
    <property type="project" value="InterPro"/>
</dbReference>
<dbReference type="PIRSF" id="PIRSF000102">
    <property type="entry name" value="Lac_mal_DH"/>
    <property type="match status" value="1"/>
</dbReference>
<proteinExistence type="inferred from homology"/>
<feature type="domain" description="Lactate/malate dehydrogenase C-terminal" evidence="9">
    <location>
        <begin position="144"/>
        <end position="300"/>
    </location>
</feature>
<evidence type="ECO:0000256" key="3">
    <source>
        <dbReference type="ARBA" id="ARBA00023027"/>
    </source>
</evidence>
<feature type="domain" description="Lactate/malate dehydrogenase N-terminal" evidence="8">
    <location>
        <begin position="1"/>
        <end position="139"/>
    </location>
</feature>
<dbReference type="PANTHER" id="PTHR43128">
    <property type="entry name" value="L-2-HYDROXYCARBOXYLATE DEHYDROGENASE (NAD(P)(+))"/>
    <property type="match status" value="1"/>
</dbReference>
<dbReference type="InterPro" id="IPR001557">
    <property type="entry name" value="L-lactate/malate_DH"/>
</dbReference>
<sequence>MKVSIIGCGRVGTTTAYAIALQGLAKELVLVDVDGEKAKGEALDIVHGTGQLPNISVSSGGYQKTADSDIVIVTAGIPRKPGENRLDLAKKNVQVVKDIIDKVMSVNSEPYIIMVSNPVDIMTQIAFKQSKLPYQKIFGLGNVLDLLRFESLLGNYLGIHPANVSSMVIGEHGDSMVILDDNTYISGVPLNRYKVISQQTLAKIKEDTVKGGAQVIERKGGTFYSVSLAICKVVEAINKNTKEILPVCYYHHNNETTYSEPVIVGKNGIEHEVKLDLCPSKQVKLQNSISIIKSMLNDIEA</sequence>
<dbReference type="Gene3D" id="3.90.110.10">
    <property type="entry name" value="Lactate dehydrogenase/glycoside hydrolase, family 4, C-terminal"/>
    <property type="match status" value="1"/>
</dbReference>
<keyword evidence="3 6" id="KW-0520">NAD</keyword>
<dbReference type="InterPro" id="IPR022383">
    <property type="entry name" value="Lactate/malate_DH_C"/>
</dbReference>
<name>A0AAU7VID4_9FIRM</name>
<dbReference type="PROSITE" id="PS00064">
    <property type="entry name" value="L_LDH"/>
    <property type="match status" value="1"/>
</dbReference>